<dbReference type="KEGG" id="pfj:MYCFIDRAFT_175324"/>
<dbReference type="Proteomes" id="UP000016932">
    <property type="component" value="Unassembled WGS sequence"/>
</dbReference>
<keyword evidence="1" id="KW-0812">Transmembrane</keyword>
<accession>M3AB08</accession>
<dbReference type="GeneID" id="19333361"/>
<keyword evidence="1" id="KW-1133">Transmembrane helix</keyword>
<evidence type="ECO:0000256" key="1">
    <source>
        <dbReference type="SAM" id="Phobius"/>
    </source>
</evidence>
<dbReference type="HOGENOM" id="CLU_2321363_0_0_1"/>
<dbReference type="AlphaFoldDB" id="M3AB08"/>
<reference evidence="2 3" key="1">
    <citation type="journal article" date="2012" name="PLoS Pathog.">
        <title>Diverse lifestyles and strategies of plant pathogenesis encoded in the genomes of eighteen Dothideomycetes fungi.</title>
        <authorList>
            <person name="Ohm R.A."/>
            <person name="Feau N."/>
            <person name="Henrissat B."/>
            <person name="Schoch C.L."/>
            <person name="Horwitz B.A."/>
            <person name="Barry K.W."/>
            <person name="Condon B.J."/>
            <person name="Copeland A.C."/>
            <person name="Dhillon B."/>
            <person name="Glaser F."/>
            <person name="Hesse C.N."/>
            <person name="Kosti I."/>
            <person name="LaButti K."/>
            <person name="Lindquist E.A."/>
            <person name="Lucas S."/>
            <person name="Salamov A.A."/>
            <person name="Bradshaw R.E."/>
            <person name="Ciuffetti L."/>
            <person name="Hamelin R.C."/>
            <person name="Kema G.H.J."/>
            <person name="Lawrence C."/>
            <person name="Scott J.A."/>
            <person name="Spatafora J.W."/>
            <person name="Turgeon B.G."/>
            <person name="de Wit P.J.G.M."/>
            <person name="Zhong S."/>
            <person name="Goodwin S.B."/>
            <person name="Grigoriev I.V."/>
        </authorList>
    </citation>
    <scope>NUCLEOTIDE SEQUENCE [LARGE SCALE GENOMIC DNA]</scope>
    <source>
        <strain evidence="2 3">CIRAD86</strain>
    </source>
</reference>
<organism evidence="2 3">
    <name type="scientific">Pseudocercospora fijiensis (strain CIRAD86)</name>
    <name type="common">Black leaf streak disease fungus</name>
    <name type="synonym">Mycosphaerella fijiensis</name>
    <dbReference type="NCBI Taxonomy" id="383855"/>
    <lineage>
        <taxon>Eukaryota</taxon>
        <taxon>Fungi</taxon>
        <taxon>Dikarya</taxon>
        <taxon>Ascomycota</taxon>
        <taxon>Pezizomycotina</taxon>
        <taxon>Dothideomycetes</taxon>
        <taxon>Dothideomycetidae</taxon>
        <taxon>Mycosphaerellales</taxon>
        <taxon>Mycosphaerellaceae</taxon>
        <taxon>Pseudocercospora</taxon>
    </lineage>
</organism>
<protein>
    <submittedName>
        <fullName evidence="2">Uncharacterized protein</fullName>
    </submittedName>
</protein>
<keyword evidence="3" id="KW-1185">Reference proteome</keyword>
<evidence type="ECO:0000313" key="2">
    <source>
        <dbReference type="EMBL" id="EME81746.1"/>
    </source>
</evidence>
<keyword evidence="1" id="KW-0472">Membrane</keyword>
<dbReference type="EMBL" id="KB446559">
    <property type="protein sequence ID" value="EME81746.1"/>
    <property type="molecule type" value="Genomic_DNA"/>
</dbReference>
<dbReference type="VEuPathDB" id="FungiDB:MYCFIDRAFT_175324"/>
<sequence length="99" mass="11126">MLYPRLDPAYPAQGSGRSEWSIEVFIPAYTSRATSVNHTAVVFMISIICYQTFSVPFFWVPAGLSPPFPLGNGPIIRRMMGPTKLTEMLGFSVLARKWR</sequence>
<evidence type="ECO:0000313" key="3">
    <source>
        <dbReference type="Proteomes" id="UP000016932"/>
    </source>
</evidence>
<name>M3AB08_PSEFD</name>
<dbReference type="RefSeq" id="XP_007927317.1">
    <property type="nucleotide sequence ID" value="XM_007929126.1"/>
</dbReference>
<gene>
    <name evidence="2" type="ORF">MYCFIDRAFT_175324</name>
</gene>
<proteinExistence type="predicted"/>
<feature type="transmembrane region" description="Helical" evidence="1">
    <location>
        <begin position="40"/>
        <end position="60"/>
    </location>
</feature>